<dbReference type="InterPro" id="IPR023753">
    <property type="entry name" value="FAD/NAD-binding_dom"/>
</dbReference>
<organism evidence="3 4">
    <name type="scientific">Blautia hydrogenotrophica (strain DSM 10507 / JCM 14656 / S5a33)</name>
    <name type="common">Ruminococcus hydrogenotrophicus</name>
    <dbReference type="NCBI Taxonomy" id="476272"/>
    <lineage>
        <taxon>Bacteria</taxon>
        <taxon>Bacillati</taxon>
        <taxon>Bacillota</taxon>
        <taxon>Clostridia</taxon>
        <taxon>Lachnospirales</taxon>
        <taxon>Lachnospiraceae</taxon>
        <taxon>Blautia</taxon>
    </lineage>
</organism>
<dbReference type="PATRIC" id="fig|476272.21.peg.3883"/>
<proteinExistence type="predicted"/>
<dbReference type="Gene3D" id="3.50.50.60">
    <property type="entry name" value="FAD/NAD(P)-binding domain"/>
    <property type="match status" value="2"/>
</dbReference>
<accession>C0CJ58</accession>
<dbReference type="PRINTS" id="PR00368">
    <property type="entry name" value="FADPNR"/>
</dbReference>
<dbReference type="InterPro" id="IPR051691">
    <property type="entry name" value="Metab_Enz_Cyan_OpOx_G3PDH"/>
</dbReference>
<sequence>MRQITTDVAVIGAGPAGLSAAYQAARAGAKVTLIDENKRPGGQLFKQIHKFFGSKEHHAGVRGYFIGEELLCQVRDSGADVMLDSLVYGLLPDKSMGVVHEGRNYSVSAKKIIIASGAKENYMAFPGSTMPGVMGAGAAQTMVNVNRVLPGKRILMVGSGNVGLIVSYQLMQAGAEVVALVEGAPKIGGYGVHAGKIRRAGVPIYVGHTIKRVYGQEEVEGVEIAAVDEKWNLIEGTEKNFQVDTVCLAVGLNPMTELAWMVGCKFDFIPAFGGHVPLHDSNMETTVEGVYVAGDITGVEEASSAMEEGNMAGVCAAWALGYLSQEEAQEKKEQIQRRLNTLRSGVFGERRRASKEKQLEDMRIYREGGNVL</sequence>
<evidence type="ECO:0000313" key="3">
    <source>
        <dbReference type="EMBL" id="EEG50169.1"/>
    </source>
</evidence>
<dbReference type="HOGENOM" id="CLU_030705_2_0_9"/>
<dbReference type="RefSeq" id="WP_005946441.1">
    <property type="nucleotide sequence ID" value="NZ_CP136423.1"/>
</dbReference>
<keyword evidence="1" id="KW-0560">Oxidoreductase</keyword>
<dbReference type="InterPro" id="IPR036188">
    <property type="entry name" value="FAD/NAD-bd_sf"/>
</dbReference>
<dbReference type="GeneID" id="86821355"/>
<dbReference type="Pfam" id="PF07992">
    <property type="entry name" value="Pyr_redox_2"/>
    <property type="match status" value="1"/>
</dbReference>
<evidence type="ECO:0000313" key="4">
    <source>
        <dbReference type="Proteomes" id="UP000003100"/>
    </source>
</evidence>
<name>C0CJ58_BLAHS</name>
<dbReference type="EMBL" id="ACBZ01000038">
    <property type="protein sequence ID" value="EEG50169.1"/>
    <property type="molecule type" value="Genomic_DNA"/>
</dbReference>
<protein>
    <recommendedName>
        <fullName evidence="2">FAD/NAD(P)-binding domain-containing protein</fullName>
    </recommendedName>
</protein>
<dbReference type="Proteomes" id="UP000003100">
    <property type="component" value="Unassembled WGS sequence"/>
</dbReference>
<comment type="caution">
    <text evidence="3">The sequence shown here is derived from an EMBL/GenBank/DDBJ whole genome shotgun (WGS) entry which is preliminary data.</text>
</comment>
<reference evidence="3 4" key="2">
    <citation type="submission" date="2009-02" db="EMBL/GenBank/DDBJ databases">
        <title>Draft genome sequence of Blautia hydrogenotrophica DSM 10507 (Ruminococcus hydrogenotrophicus DSM 10507).</title>
        <authorList>
            <person name="Sudarsanam P."/>
            <person name="Ley R."/>
            <person name="Guruge J."/>
            <person name="Turnbaugh P.J."/>
            <person name="Mahowald M."/>
            <person name="Liep D."/>
            <person name="Gordon J."/>
        </authorList>
    </citation>
    <scope>NUCLEOTIDE SEQUENCE [LARGE SCALE GENOMIC DNA]</scope>
    <source>
        <strain evidence="4">DSM 10507 / JCM 14656 / S5a33</strain>
    </source>
</reference>
<dbReference type="AlphaFoldDB" id="C0CJ58"/>
<keyword evidence="4" id="KW-1185">Reference proteome</keyword>
<dbReference type="eggNOG" id="COG0446">
    <property type="taxonomic scope" value="Bacteria"/>
</dbReference>
<evidence type="ECO:0000256" key="1">
    <source>
        <dbReference type="ARBA" id="ARBA00023002"/>
    </source>
</evidence>
<evidence type="ECO:0000259" key="2">
    <source>
        <dbReference type="Pfam" id="PF07992"/>
    </source>
</evidence>
<feature type="domain" description="FAD/NAD(P)-binding" evidence="2">
    <location>
        <begin position="7"/>
        <end position="309"/>
    </location>
</feature>
<dbReference type="PANTHER" id="PTHR42949">
    <property type="entry name" value="ANAEROBIC GLYCEROL-3-PHOSPHATE DEHYDROGENASE SUBUNIT B"/>
    <property type="match status" value="1"/>
</dbReference>
<dbReference type="SUPFAM" id="SSF51905">
    <property type="entry name" value="FAD/NAD(P)-binding domain"/>
    <property type="match status" value="1"/>
</dbReference>
<gene>
    <name evidence="3" type="ORF">RUMHYD_00876</name>
</gene>
<reference evidence="3 4" key="1">
    <citation type="submission" date="2009-01" db="EMBL/GenBank/DDBJ databases">
        <authorList>
            <person name="Fulton L."/>
            <person name="Clifton S."/>
            <person name="Fulton B."/>
            <person name="Xu J."/>
            <person name="Minx P."/>
            <person name="Pepin K.H."/>
            <person name="Johnson M."/>
            <person name="Bhonagiri V."/>
            <person name="Nash W.E."/>
            <person name="Mardis E.R."/>
            <person name="Wilson R.K."/>
        </authorList>
    </citation>
    <scope>NUCLEOTIDE SEQUENCE [LARGE SCALE GENOMIC DNA]</scope>
    <source>
        <strain evidence="4">DSM 10507 / JCM 14656 / S5a33</strain>
    </source>
</reference>
<dbReference type="PANTHER" id="PTHR42949:SF3">
    <property type="entry name" value="ANAEROBIC GLYCEROL-3-PHOSPHATE DEHYDROGENASE SUBUNIT B"/>
    <property type="match status" value="1"/>
</dbReference>
<dbReference type="GO" id="GO:0016491">
    <property type="term" value="F:oxidoreductase activity"/>
    <property type="evidence" value="ECO:0007669"/>
    <property type="project" value="UniProtKB-KW"/>
</dbReference>
<dbReference type="PRINTS" id="PR00469">
    <property type="entry name" value="PNDRDTASEII"/>
</dbReference>